<dbReference type="Gene3D" id="3.40.1710.10">
    <property type="entry name" value="abc type-2 transporter like domain"/>
    <property type="match status" value="1"/>
</dbReference>
<comment type="caution">
    <text evidence="10">The sequence shown here is derived from an EMBL/GenBank/DDBJ whole genome shotgun (WGS) entry which is preliminary data.</text>
</comment>
<keyword evidence="6 8" id="KW-1133">Transmembrane helix</keyword>
<feature type="transmembrane region" description="Helical" evidence="8">
    <location>
        <begin position="344"/>
        <end position="364"/>
    </location>
</feature>
<dbReference type="PANTHER" id="PTHR30294">
    <property type="entry name" value="MEMBRANE COMPONENT OF ABC TRANSPORTER YHHJ-RELATED"/>
    <property type="match status" value="1"/>
</dbReference>
<name>A0ABP9MYB7_9GAMM</name>
<feature type="transmembrane region" description="Helical" evidence="8">
    <location>
        <begin position="227"/>
        <end position="246"/>
    </location>
</feature>
<keyword evidence="5 8" id="KW-0812">Transmembrane</keyword>
<dbReference type="PANTHER" id="PTHR30294:SF47">
    <property type="entry name" value="INNER MEMBRANE TRANSPORT PERMEASE YHHJ"/>
    <property type="match status" value="1"/>
</dbReference>
<feature type="transmembrane region" description="Helical" evidence="8">
    <location>
        <begin position="25"/>
        <end position="44"/>
    </location>
</feature>
<evidence type="ECO:0000256" key="2">
    <source>
        <dbReference type="ARBA" id="ARBA00007783"/>
    </source>
</evidence>
<gene>
    <name evidence="10" type="ORF">GCM10023338_18240</name>
</gene>
<feature type="domain" description="ABC transmembrane type-2" evidence="9">
    <location>
        <begin position="139"/>
        <end position="371"/>
    </location>
</feature>
<accession>A0ABP9MYB7</accession>
<evidence type="ECO:0000256" key="4">
    <source>
        <dbReference type="ARBA" id="ARBA00022475"/>
    </source>
</evidence>
<organism evidence="10 11">
    <name type="scientific">Wohlfahrtiimonas larvae</name>
    <dbReference type="NCBI Taxonomy" id="1157986"/>
    <lineage>
        <taxon>Bacteria</taxon>
        <taxon>Pseudomonadati</taxon>
        <taxon>Pseudomonadota</taxon>
        <taxon>Gammaproteobacteria</taxon>
        <taxon>Cardiobacteriales</taxon>
        <taxon>Ignatzschineriaceae</taxon>
        <taxon>Wohlfahrtiimonas</taxon>
    </lineage>
</organism>
<protein>
    <submittedName>
        <fullName evidence="10">ABC transporter permease</fullName>
    </submittedName>
</protein>
<evidence type="ECO:0000256" key="8">
    <source>
        <dbReference type="SAM" id="Phobius"/>
    </source>
</evidence>
<feature type="transmembrane region" description="Helical" evidence="8">
    <location>
        <begin position="175"/>
        <end position="201"/>
    </location>
</feature>
<reference evidence="11" key="1">
    <citation type="journal article" date="2019" name="Int. J. Syst. Evol. Microbiol.">
        <title>The Global Catalogue of Microorganisms (GCM) 10K type strain sequencing project: providing services to taxonomists for standard genome sequencing and annotation.</title>
        <authorList>
            <consortium name="The Broad Institute Genomics Platform"/>
            <consortium name="The Broad Institute Genome Sequencing Center for Infectious Disease"/>
            <person name="Wu L."/>
            <person name="Ma J."/>
        </authorList>
    </citation>
    <scope>NUCLEOTIDE SEQUENCE [LARGE SCALE GENOMIC DNA]</scope>
    <source>
        <strain evidence="11">JCM 18424</strain>
    </source>
</reference>
<evidence type="ECO:0000256" key="1">
    <source>
        <dbReference type="ARBA" id="ARBA00004651"/>
    </source>
</evidence>
<evidence type="ECO:0000313" key="11">
    <source>
        <dbReference type="Proteomes" id="UP001500631"/>
    </source>
</evidence>
<evidence type="ECO:0000256" key="5">
    <source>
        <dbReference type="ARBA" id="ARBA00022692"/>
    </source>
</evidence>
<sequence length="376" mass="42193">MKIQKTANIYHLGIKELWSLIRDPILLVLIVFAFTGMVYTAATAMPDGLKNASIVFVDEDRSTLSNRIKTAFYPPEFTNPQDISINEMDRGLDKGDYTFVVNIPPYFQKDVMAGKQPSIQLNIDATRMSQAFTGNMIVNQIINGEVNEFLDRARLPIEYPVKIEERMRFNPNLTASWFGALIEVINLITLLAIVLTGAALIREQEKGTVEHLLVMPLTPFEIMLSKIWSMGIVVLISATLSLIFIVKGALSIPIIGSIPLFLLGSILHLFAISSIGIYLATIARNMPQFGMLMLLVLIPLQMLSGGMTPRESMPEIIQNIMLIAPTTHFIELSKAILFKDAGFTIVWQQFMMLLLIGIVFFYFAHQRFRSTISKMA</sequence>
<dbReference type="PROSITE" id="PS51012">
    <property type="entry name" value="ABC_TM2"/>
    <property type="match status" value="1"/>
</dbReference>
<evidence type="ECO:0000256" key="6">
    <source>
        <dbReference type="ARBA" id="ARBA00022989"/>
    </source>
</evidence>
<keyword evidence="11" id="KW-1185">Reference proteome</keyword>
<comment type="similarity">
    <text evidence="2">Belongs to the ABC-2 integral membrane protein family.</text>
</comment>
<dbReference type="InterPro" id="IPR047817">
    <property type="entry name" value="ABC2_TM_bact-type"/>
</dbReference>
<evidence type="ECO:0000256" key="7">
    <source>
        <dbReference type="ARBA" id="ARBA00023136"/>
    </source>
</evidence>
<comment type="subcellular location">
    <subcellularLocation>
        <location evidence="1">Cell membrane</location>
        <topology evidence="1">Multi-pass membrane protein</topology>
    </subcellularLocation>
</comment>
<dbReference type="InterPro" id="IPR051449">
    <property type="entry name" value="ABC-2_transporter_component"/>
</dbReference>
<keyword evidence="7 8" id="KW-0472">Membrane</keyword>
<evidence type="ECO:0000256" key="3">
    <source>
        <dbReference type="ARBA" id="ARBA00022448"/>
    </source>
</evidence>
<evidence type="ECO:0000313" key="10">
    <source>
        <dbReference type="EMBL" id="GAA5101783.1"/>
    </source>
</evidence>
<keyword evidence="4" id="KW-1003">Cell membrane</keyword>
<dbReference type="InterPro" id="IPR013525">
    <property type="entry name" value="ABC2_TM"/>
</dbReference>
<evidence type="ECO:0000259" key="9">
    <source>
        <dbReference type="PROSITE" id="PS51012"/>
    </source>
</evidence>
<feature type="transmembrane region" description="Helical" evidence="8">
    <location>
        <begin position="286"/>
        <end position="304"/>
    </location>
</feature>
<dbReference type="RefSeq" id="WP_077926274.1">
    <property type="nucleotide sequence ID" value="NZ_BAABKE010000006.1"/>
</dbReference>
<dbReference type="EMBL" id="BAABKE010000006">
    <property type="protein sequence ID" value="GAA5101783.1"/>
    <property type="molecule type" value="Genomic_DNA"/>
</dbReference>
<keyword evidence="3" id="KW-0813">Transport</keyword>
<dbReference type="Pfam" id="PF12698">
    <property type="entry name" value="ABC2_membrane_3"/>
    <property type="match status" value="1"/>
</dbReference>
<dbReference type="Proteomes" id="UP001500631">
    <property type="component" value="Unassembled WGS sequence"/>
</dbReference>
<feature type="transmembrane region" description="Helical" evidence="8">
    <location>
        <begin position="258"/>
        <end position="280"/>
    </location>
</feature>
<proteinExistence type="inferred from homology"/>